<dbReference type="Proteomes" id="UP000279284">
    <property type="component" value="Chromosome"/>
</dbReference>
<proteinExistence type="predicted"/>
<gene>
    <name evidence="1" type="ORF">NCTC10296_02051</name>
</gene>
<sequence length="61" mass="7111">MYKTMPSETFFSDGIGTEAQTTRARVPHTLYAWDLAFMQATAYYIYLRNIVTISSYIYKVN</sequence>
<dbReference type="EMBL" id="LR134313">
    <property type="protein sequence ID" value="VEF02930.1"/>
    <property type="molecule type" value="Genomic_DNA"/>
</dbReference>
<reference evidence="1 2" key="1">
    <citation type="submission" date="2018-12" db="EMBL/GenBank/DDBJ databases">
        <authorList>
            <consortium name="Pathogen Informatics"/>
        </authorList>
    </citation>
    <scope>NUCLEOTIDE SEQUENCE [LARGE SCALE GENOMIC DNA]</scope>
    <source>
        <strain evidence="1 2">NCTC10296</strain>
    </source>
</reference>
<organism evidence="1 2">
    <name type="scientific">Neisseria canis</name>
    <dbReference type="NCBI Taxonomy" id="493"/>
    <lineage>
        <taxon>Bacteria</taxon>
        <taxon>Pseudomonadati</taxon>
        <taxon>Pseudomonadota</taxon>
        <taxon>Betaproteobacteria</taxon>
        <taxon>Neisseriales</taxon>
        <taxon>Neisseriaceae</taxon>
        <taxon>Neisseria</taxon>
    </lineage>
</organism>
<protein>
    <submittedName>
        <fullName evidence="1">Uncharacterized protein</fullName>
    </submittedName>
</protein>
<dbReference type="KEGG" id="nci:NCTC10296_02051"/>
<accession>A0A3S4NPN1</accession>
<evidence type="ECO:0000313" key="2">
    <source>
        <dbReference type="Proteomes" id="UP000279284"/>
    </source>
</evidence>
<name>A0A3S4NPN1_9NEIS</name>
<keyword evidence="2" id="KW-1185">Reference proteome</keyword>
<dbReference type="AlphaFoldDB" id="A0A3S4NPN1"/>
<evidence type="ECO:0000313" key="1">
    <source>
        <dbReference type="EMBL" id="VEF02930.1"/>
    </source>
</evidence>